<feature type="transmembrane region" description="Helical" evidence="8">
    <location>
        <begin position="90"/>
        <end position="109"/>
    </location>
</feature>
<keyword evidence="11" id="KW-1185">Reference proteome</keyword>
<comment type="caution">
    <text evidence="10">The sequence shown here is derived from an EMBL/GenBank/DDBJ whole genome shotgun (WGS) entry which is preliminary data.</text>
</comment>
<gene>
    <name evidence="10" type="ORF">VVD49_01315</name>
</gene>
<dbReference type="Proteomes" id="UP001331561">
    <property type="component" value="Unassembled WGS sequence"/>
</dbReference>
<keyword evidence="4" id="KW-1003">Cell membrane</keyword>
<dbReference type="PANTHER" id="PTHR30614:SF35">
    <property type="entry name" value="ABC TRANSPORTER PERMEASE PROTEIN"/>
    <property type="match status" value="1"/>
</dbReference>
<feature type="domain" description="ABC transmembrane type-1" evidence="9">
    <location>
        <begin position="21"/>
        <end position="209"/>
    </location>
</feature>
<feature type="transmembrane region" description="Helical" evidence="8">
    <location>
        <begin position="147"/>
        <end position="170"/>
    </location>
</feature>
<evidence type="ECO:0000256" key="2">
    <source>
        <dbReference type="ARBA" id="ARBA00010072"/>
    </source>
</evidence>
<feature type="transmembrane region" description="Helical" evidence="8">
    <location>
        <begin position="63"/>
        <end position="84"/>
    </location>
</feature>
<evidence type="ECO:0000256" key="6">
    <source>
        <dbReference type="ARBA" id="ARBA00022989"/>
    </source>
</evidence>
<comment type="subcellular location">
    <subcellularLocation>
        <location evidence="1">Cell inner membrane</location>
        <topology evidence="1">Multi-pass membrane protein</topology>
    </subcellularLocation>
    <subcellularLocation>
        <location evidence="8">Cell membrane</location>
        <topology evidence="8">Multi-pass membrane protein</topology>
    </subcellularLocation>
</comment>
<evidence type="ECO:0000256" key="8">
    <source>
        <dbReference type="RuleBase" id="RU363032"/>
    </source>
</evidence>
<evidence type="ECO:0000256" key="7">
    <source>
        <dbReference type="ARBA" id="ARBA00023136"/>
    </source>
</evidence>
<keyword evidence="3 8" id="KW-0813">Transport</keyword>
<dbReference type="RefSeq" id="WP_327597318.1">
    <property type="nucleotide sequence ID" value="NZ_JAYXHS010000001.1"/>
</dbReference>
<dbReference type="InterPro" id="IPR000515">
    <property type="entry name" value="MetI-like"/>
</dbReference>
<dbReference type="Gene3D" id="1.10.3720.10">
    <property type="entry name" value="MetI-like"/>
    <property type="match status" value="1"/>
</dbReference>
<dbReference type="NCBIfam" id="TIGR01726">
    <property type="entry name" value="HEQRo_perm_3TM"/>
    <property type="match status" value="1"/>
</dbReference>
<dbReference type="PROSITE" id="PS50928">
    <property type="entry name" value="ABC_TM1"/>
    <property type="match status" value="1"/>
</dbReference>
<name>A0ABU6JXZ9_9RHOO</name>
<evidence type="ECO:0000256" key="3">
    <source>
        <dbReference type="ARBA" id="ARBA00022448"/>
    </source>
</evidence>
<keyword evidence="5 8" id="KW-0812">Transmembrane</keyword>
<evidence type="ECO:0000256" key="1">
    <source>
        <dbReference type="ARBA" id="ARBA00004429"/>
    </source>
</evidence>
<reference evidence="10 11" key="1">
    <citation type="submission" date="2024-01" db="EMBL/GenBank/DDBJ databases">
        <title>Uliginosibacterium soil sp. nov.</title>
        <authorList>
            <person name="Lv Y."/>
        </authorList>
    </citation>
    <scope>NUCLEOTIDE SEQUENCE [LARGE SCALE GENOMIC DNA]</scope>
    <source>
        <strain evidence="10 11">H3</strain>
    </source>
</reference>
<comment type="similarity">
    <text evidence="2">Belongs to the binding-protein-dependent transport system permease family. HisMQ subfamily.</text>
</comment>
<dbReference type="EMBL" id="JAYXHS010000001">
    <property type="protein sequence ID" value="MEC5384338.1"/>
    <property type="molecule type" value="Genomic_DNA"/>
</dbReference>
<feature type="transmembrane region" description="Helical" evidence="8">
    <location>
        <begin position="190"/>
        <end position="209"/>
    </location>
</feature>
<dbReference type="InterPro" id="IPR035906">
    <property type="entry name" value="MetI-like_sf"/>
</dbReference>
<accession>A0ABU6JXZ9</accession>
<dbReference type="InterPro" id="IPR043429">
    <property type="entry name" value="ArtM/GltK/GlnP/TcyL/YhdX-like"/>
</dbReference>
<dbReference type="Pfam" id="PF00528">
    <property type="entry name" value="BPD_transp_1"/>
    <property type="match status" value="1"/>
</dbReference>
<dbReference type="CDD" id="cd06261">
    <property type="entry name" value="TM_PBP2"/>
    <property type="match status" value="1"/>
</dbReference>
<dbReference type="PANTHER" id="PTHR30614">
    <property type="entry name" value="MEMBRANE COMPONENT OF AMINO ACID ABC TRANSPORTER"/>
    <property type="match status" value="1"/>
</dbReference>
<evidence type="ECO:0000313" key="10">
    <source>
        <dbReference type="EMBL" id="MEC5384338.1"/>
    </source>
</evidence>
<protein>
    <submittedName>
        <fullName evidence="10">Amino acid ABC transporter permease</fullName>
    </submittedName>
</protein>
<organism evidence="10 11">
    <name type="scientific">Uliginosibacterium silvisoli</name>
    <dbReference type="NCBI Taxonomy" id="3114758"/>
    <lineage>
        <taxon>Bacteria</taxon>
        <taxon>Pseudomonadati</taxon>
        <taxon>Pseudomonadota</taxon>
        <taxon>Betaproteobacteria</taxon>
        <taxon>Rhodocyclales</taxon>
        <taxon>Zoogloeaceae</taxon>
        <taxon>Uliginosibacterium</taxon>
    </lineage>
</organism>
<evidence type="ECO:0000256" key="4">
    <source>
        <dbReference type="ARBA" id="ARBA00022475"/>
    </source>
</evidence>
<keyword evidence="7 8" id="KW-0472">Membrane</keyword>
<evidence type="ECO:0000256" key="5">
    <source>
        <dbReference type="ARBA" id="ARBA00022692"/>
    </source>
</evidence>
<sequence>MAYTFDFAAVWEYREQLATGALHTLGLITVGASLGLSLGTLGAVSRAWKIKPFDKQFTVYVELIRNTPFLVQLFFIFFGLPALGVKLDEWTAAIIAMVVNLGAYSTEIIRSGIQAIPRGQIEAASSLAMTRTQIFRHIVLRPALQKVWPALTSQVVIVMLGSSVCSQISATELTYAANFIQSRNFRAFETYITVALMYLLLAFGVRWLLNRFGNRFVVVRRQERTAS</sequence>
<evidence type="ECO:0000259" key="9">
    <source>
        <dbReference type="PROSITE" id="PS50928"/>
    </source>
</evidence>
<proteinExistence type="inferred from homology"/>
<feature type="transmembrane region" description="Helical" evidence="8">
    <location>
        <begin position="20"/>
        <end position="42"/>
    </location>
</feature>
<dbReference type="InterPro" id="IPR010065">
    <property type="entry name" value="AA_ABC_transptr_permease_3TM"/>
</dbReference>
<keyword evidence="6 8" id="KW-1133">Transmembrane helix</keyword>
<dbReference type="SUPFAM" id="SSF161098">
    <property type="entry name" value="MetI-like"/>
    <property type="match status" value="1"/>
</dbReference>
<evidence type="ECO:0000313" key="11">
    <source>
        <dbReference type="Proteomes" id="UP001331561"/>
    </source>
</evidence>